<dbReference type="OrthoDB" id="1466062at2"/>
<dbReference type="InterPro" id="IPR025366">
    <property type="entry name" value="DUF4270"/>
</dbReference>
<name>K2Q3N1_9FLAO</name>
<dbReference type="Pfam" id="PF14092">
    <property type="entry name" value="DUF4270"/>
    <property type="match status" value="1"/>
</dbReference>
<evidence type="ECO:0000313" key="2">
    <source>
        <dbReference type="Proteomes" id="UP000007364"/>
    </source>
</evidence>
<dbReference type="AlphaFoldDB" id="K2Q3N1"/>
<dbReference type="EMBL" id="AMSG01000007">
    <property type="protein sequence ID" value="EKF55476.1"/>
    <property type="molecule type" value="Genomic_DNA"/>
</dbReference>
<evidence type="ECO:0000313" key="1">
    <source>
        <dbReference type="EMBL" id="EKF55476.1"/>
    </source>
</evidence>
<dbReference type="STRING" id="555500.I215_07197"/>
<comment type="caution">
    <text evidence="1">The sequence shown here is derived from an EMBL/GenBank/DDBJ whole genome shotgun (WGS) entry which is preliminary data.</text>
</comment>
<sequence length="549" mass="61348">MIKNILKSNVLVTLLVMSGVIFFTACERDYNTIGVDIVDDGSTNINKISYDVKAYNRKLSAVRTDGLSGYQLADYKHPIFGVQKASFASQLSLPSSNPTFGDVSQANEDSSADNQENEVVTEVYLHIPFYSTLVSDTISDDSSKPKDYRVDSIFGNINATFNLKVNEYTKYLRVLDPETNFQEAKAYYSNEDPTEFISTVLFDGDVEINQEELLYFNNEDDPNTPDEDESEVPSERLAPRLRIALNTQFFQEKIINNEGKSPLLSANNFQEYLRGVYVSMETANNDLAMLLDVSNGYIEVHYQYDNTDSEGEAIVSEKSVKLSLSANTANKVNYLSNDPYPQQIADQFTNQDASRLYIQGGAGSIVEVDISNGSGDALNELQEAKSKGWLINEANLIFYVDETAIGQGGTETLPKRIYLYDYQNERPLIDYTVDLSQNTGVDSTSYAIFDGRLDEENSVGPRYKFRITNYINNLIKNDSLNIKLGLSTTNSILNAASVSAILESDSRLIKVPQASIPNFQGTVLYGNNVPNDVSDKKLKLEIYYTEPEK</sequence>
<proteinExistence type="predicted"/>
<accession>K2Q3N1</accession>
<keyword evidence="2" id="KW-1185">Reference proteome</keyword>
<protein>
    <recommendedName>
        <fullName evidence="3">DUF4270 domain-containing protein</fullName>
    </recommendedName>
</protein>
<dbReference type="PATRIC" id="fig|555500.3.peg.1492"/>
<dbReference type="Proteomes" id="UP000007364">
    <property type="component" value="Unassembled WGS sequence"/>
</dbReference>
<dbReference type="PROSITE" id="PS51257">
    <property type="entry name" value="PROKAR_LIPOPROTEIN"/>
    <property type="match status" value="1"/>
</dbReference>
<dbReference type="eggNOG" id="ENOG502Z8IK">
    <property type="taxonomic scope" value="Bacteria"/>
</dbReference>
<evidence type="ECO:0008006" key="3">
    <source>
        <dbReference type="Google" id="ProtNLM"/>
    </source>
</evidence>
<organism evidence="1 2">
    <name type="scientific">Galbibacter marinus</name>
    <dbReference type="NCBI Taxonomy" id="555500"/>
    <lineage>
        <taxon>Bacteria</taxon>
        <taxon>Pseudomonadati</taxon>
        <taxon>Bacteroidota</taxon>
        <taxon>Flavobacteriia</taxon>
        <taxon>Flavobacteriales</taxon>
        <taxon>Flavobacteriaceae</taxon>
        <taxon>Galbibacter</taxon>
    </lineage>
</organism>
<reference evidence="1 2" key="1">
    <citation type="journal article" date="2012" name="J. Bacteriol.">
        <title>Genome Sequence of Galbibacter marinum Type Strain ck-I2-15.</title>
        <authorList>
            <person name="Lai Q."/>
            <person name="Li C."/>
            <person name="Shao Z."/>
        </authorList>
    </citation>
    <scope>NUCLEOTIDE SEQUENCE [LARGE SCALE GENOMIC DNA]</scope>
    <source>
        <strain evidence="2">ck-I2-15</strain>
    </source>
</reference>
<gene>
    <name evidence="1" type="ORF">I215_07197</name>
</gene>